<gene>
    <name evidence="1" type="ORF">K1T71_013124</name>
</gene>
<name>A0ACC1CJ25_9NEOP</name>
<accession>A0ACC1CJ25</accession>
<sequence length="740" mass="82768">MFSRCLVSQVKHNSYFLIGLSIGLWLSLAVIPLDEDPVPCVTSAGSAAPLTDEYEPQREEKPLGNGGQTAGRSVQRPRYYSTELGMRGSLLTGVLSSEESLKNQVAAINRTAARLQPALKFFITASAMSSVPGLANVVGMYHTREMLKPFHALKYLADNYLEEYDFFFIVSDTAFVNARRLIELVSQLSVSQDVYMGMIAEDDSHYCSLESGIILSNSVLRGIHNELDWCVRNSYSPHHHENIGRCVLHAAHLSCQSELQGERYMSMVASEDNGGAPISSALADAVTVHPVTQPRSFYQLQAYISRVFLERDHDEVLNLRGYLWHNSVRHPVGYRNATWPAGLRSDPGLASPLPENRFDYIRWTSFNNTHAFMPDDHRTIGPITGANKQAIDLVLDSAKAWALNRWPEAEETQFIEGSWKWEPAQSLSYILLFKLIAKDPGNSHLMRQIQVVRPLGAARLVPVRYVTESARVTILLPLVLTPQTLLDTPGFLQKYESLCITQDKNTALIVVIIRQQSDNVTSSNSIHESLGAIATKHKNTQIETLESSMDDFPDADEVELFERAGRVAITTAATKLARDALVLIVVPHMDYNQDFLNRVRMNTIQGEQWYLPSAFARFALYDHPRFLTPAGAKPQVNTGRFNLNVHNVLSFYRSDYDSAIAEYRGPQSSSVADILAKSPLRCIFAPEPGVVLSPRPPACQHSPQRDNCIKRLRDDNFAHLDFGARHSLAQLLLEYQADLS</sequence>
<comment type="caution">
    <text evidence="1">The sequence shown here is derived from an EMBL/GenBank/DDBJ whole genome shotgun (WGS) entry which is preliminary data.</text>
</comment>
<reference evidence="1 2" key="1">
    <citation type="journal article" date="2021" name="Front. Genet.">
        <title>Chromosome-Level Genome Assembly Reveals Significant Gene Expansion in the Toll and IMD Signaling Pathways of Dendrolimus kikuchii.</title>
        <authorList>
            <person name="Zhou J."/>
            <person name="Wu P."/>
            <person name="Xiong Z."/>
            <person name="Liu N."/>
            <person name="Zhao N."/>
            <person name="Ji M."/>
            <person name="Qiu Y."/>
            <person name="Yang B."/>
        </authorList>
    </citation>
    <scope>NUCLEOTIDE SEQUENCE [LARGE SCALE GENOMIC DNA]</scope>
    <source>
        <strain evidence="1">Ann1</strain>
    </source>
</reference>
<evidence type="ECO:0000313" key="1">
    <source>
        <dbReference type="EMBL" id="KAJ0171574.1"/>
    </source>
</evidence>
<dbReference type="EMBL" id="CM034410">
    <property type="protein sequence ID" value="KAJ0171574.1"/>
    <property type="molecule type" value="Genomic_DNA"/>
</dbReference>
<evidence type="ECO:0000313" key="2">
    <source>
        <dbReference type="Proteomes" id="UP000824533"/>
    </source>
</evidence>
<keyword evidence="2" id="KW-1185">Reference proteome</keyword>
<dbReference type="Proteomes" id="UP000824533">
    <property type="component" value="Linkage Group LG24"/>
</dbReference>
<protein>
    <submittedName>
        <fullName evidence="1">Uncharacterized protein</fullName>
    </submittedName>
</protein>
<proteinExistence type="predicted"/>
<organism evidence="1 2">
    <name type="scientific">Dendrolimus kikuchii</name>
    <dbReference type="NCBI Taxonomy" id="765133"/>
    <lineage>
        <taxon>Eukaryota</taxon>
        <taxon>Metazoa</taxon>
        <taxon>Ecdysozoa</taxon>
        <taxon>Arthropoda</taxon>
        <taxon>Hexapoda</taxon>
        <taxon>Insecta</taxon>
        <taxon>Pterygota</taxon>
        <taxon>Neoptera</taxon>
        <taxon>Endopterygota</taxon>
        <taxon>Lepidoptera</taxon>
        <taxon>Glossata</taxon>
        <taxon>Ditrysia</taxon>
        <taxon>Bombycoidea</taxon>
        <taxon>Lasiocampidae</taxon>
        <taxon>Dendrolimus</taxon>
    </lineage>
</organism>